<keyword evidence="2" id="KW-1185">Reference proteome</keyword>
<organism evidence="1 2">
    <name type="scientific">Puccinia striiformis</name>
    <dbReference type="NCBI Taxonomy" id="27350"/>
    <lineage>
        <taxon>Eukaryota</taxon>
        <taxon>Fungi</taxon>
        <taxon>Dikarya</taxon>
        <taxon>Basidiomycota</taxon>
        <taxon>Pucciniomycotina</taxon>
        <taxon>Pucciniomycetes</taxon>
        <taxon>Pucciniales</taxon>
        <taxon>Pucciniaceae</taxon>
        <taxon>Puccinia</taxon>
    </lineage>
</organism>
<proteinExistence type="predicted"/>
<dbReference type="VEuPathDB" id="FungiDB:PSHT_07440"/>
<dbReference type="Proteomes" id="UP000239156">
    <property type="component" value="Unassembled WGS sequence"/>
</dbReference>
<reference evidence="1" key="1">
    <citation type="submission" date="2017-12" db="EMBL/GenBank/DDBJ databases">
        <title>Gene loss provides genomic basis for host adaptation in cereal stripe rust fungi.</title>
        <authorList>
            <person name="Xia C."/>
        </authorList>
    </citation>
    <scope>NUCLEOTIDE SEQUENCE [LARGE SCALE GENOMIC DNA]</scope>
    <source>
        <strain evidence="1">93-210</strain>
    </source>
</reference>
<accession>A0A2S4VQA2</accession>
<name>A0A2S4VQA2_9BASI</name>
<sequence>MLYTKILVSLQLLHYYSIAAHPLSSSQTLVKRTGSDHIAELTRLTGVQGEEAEIKLDSPTKSGALHMEKAINQEERNVNLVGLNAGRAAGVEEQRAFEVAPHRESSVKKNKTPYDTYLAVKLKISKEKLTRNPYFWASLVNEENLESMRQSSQFTRLEDLLLKLNENQKIRAASSGGINTQDSKNDIQLSKEKCEAVLSNLTNFQIKLLENYLDWHKEDESFMNKIMDSTESNTYPGNFLNFLESLNENQVDVFWTIIQMNQEVPHHEFSVKGLAKSFMASLEQSQINDDFYEFIEFGDLIKKIKPFGHSTSGFEITPLEYEYDEILHQSVKEFTHRSSS</sequence>
<dbReference type="VEuPathDB" id="FungiDB:PSTT_05155"/>
<protein>
    <submittedName>
        <fullName evidence="1">Uncharacterized protein</fullName>
    </submittedName>
</protein>
<dbReference type="EMBL" id="PKSL01000037">
    <property type="protein sequence ID" value="POW11608.1"/>
    <property type="molecule type" value="Genomic_DNA"/>
</dbReference>
<evidence type="ECO:0000313" key="2">
    <source>
        <dbReference type="Proteomes" id="UP000239156"/>
    </source>
</evidence>
<dbReference type="AlphaFoldDB" id="A0A2S4VQA2"/>
<evidence type="ECO:0000313" key="1">
    <source>
        <dbReference type="EMBL" id="POW11608.1"/>
    </source>
</evidence>
<gene>
    <name evidence="1" type="ORF">PSTT_05155</name>
</gene>
<comment type="caution">
    <text evidence="1">The sequence shown here is derived from an EMBL/GenBank/DDBJ whole genome shotgun (WGS) entry which is preliminary data.</text>
</comment>